<dbReference type="InterPro" id="IPR001155">
    <property type="entry name" value="OxRdtase_FMN_N"/>
</dbReference>
<dbReference type="Pfam" id="PF00724">
    <property type="entry name" value="Oxidored_FMN"/>
    <property type="match status" value="1"/>
</dbReference>
<keyword evidence="4" id="KW-0521">NADP</keyword>
<dbReference type="SUPFAM" id="SSF51395">
    <property type="entry name" value="FMN-linked oxidoreductases"/>
    <property type="match status" value="1"/>
</dbReference>
<dbReference type="Proteomes" id="UP000535501">
    <property type="component" value="Unassembled WGS sequence"/>
</dbReference>
<dbReference type="GO" id="GO:0010181">
    <property type="term" value="F:FMN binding"/>
    <property type="evidence" value="ECO:0007669"/>
    <property type="project" value="InterPro"/>
</dbReference>
<reference evidence="7 8" key="1">
    <citation type="submission" date="2020-08" db="EMBL/GenBank/DDBJ databases">
        <title>Genomic Encyclopedia of Type Strains, Phase IV (KMG-IV): sequencing the most valuable type-strain genomes for metagenomic binning, comparative biology and taxonomic classification.</title>
        <authorList>
            <person name="Goeker M."/>
        </authorList>
    </citation>
    <scope>NUCLEOTIDE SEQUENCE [LARGE SCALE GENOMIC DNA]</scope>
    <source>
        <strain evidence="7 8">DSM 102134</strain>
    </source>
</reference>
<dbReference type="EMBL" id="JACHEJ010000015">
    <property type="protein sequence ID" value="MBB6181939.1"/>
    <property type="molecule type" value="Genomic_DNA"/>
</dbReference>
<comment type="cofactor">
    <cofactor evidence="1">
        <name>FMN</name>
        <dbReference type="ChEBI" id="CHEBI:58210"/>
    </cofactor>
</comment>
<gene>
    <name evidence="7" type="ORF">HNQ75_003927</name>
</gene>
<evidence type="ECO:0000256" key="5">
    <source>
        <dbReference type="ARBA" id="ARBA00023002"/>
    </source>
</evidence>
<organism evidence="7 8">
    <name type="scientific">Pseudorhizobium flavum</name>
    <dbReference type="NCBI Taxonomy" id="1335061"/>
    <lineage>
        <taxon>Bacteria</taxon>
        <taxon>Pseudomonadati</taxon>
        <taxon>Pseudomonadota</taxon>
        <taxon>Alphaproteobacteria</taxon>
        <taxon>Hyphomicrobiales</taxon>
        <taxon>Rhizobiaceae</taxon>
        <taxon>Rhizobium/Agrobacterium group</taxon>
        <taxon>Pseudorhizobium</taxon>
    </lineage>
</organism>
<keyword evidence="2" id="KW-0285">Flavoprotein</keyword>
<keyword evidence="3" id="KW-0288">FMN</keyword>
<evidence type="ECO:0000256" key="1">
    <source>
        <dbReference type="ARBA" id="ARBA00001917"/>
    </source>
</evidence>
<dbReference type="GO" id="GO:0050661">
    <property type="term" value="F:NADP binding"/>
    <property type="evidence" value="ECO:0007669"/>
    <property type="project" value="InterPro"/>
</dbReference>
<dbReference type="EC" id="1.6.99.1" evidence="7"/>
<dbReference type="GO" id="GO:0003959">
    <property type="term" value="F:NADPH dehydrogenase activity"/>
    <property type="evidence" value="ECO:0007669"/>
    <property type="project" value="UniProtKB-EC"/>
</dbReference>
<feature type="domain" description="NADH:flavin oxidoreductase/NADH oxidase N-terminal" evidence="6">
    <location>
        <begin position="1"/>
        <end position="324"/>
    </location>
</feature>
<protein>
    <submittedName>
        <fullName evidence="7">NADPH2 dehydrogenase</fullName>
        <ecNumber evidence="7">1.6.99.1</ecNumber>
    </submittedName>
</protein>
<accession>A0A7X0DG88</accession>
<evidence type="ECO:0000313" key="8">
    <source>
        <dbReference type="Proteomes" id="UP000535501"/>
    </source>
</evidence>
<dbReference type="CDD" id="cd02932">
    <property type="entry name" value="OYE_YqiM_FMN"/>
    <property type="match status" value="1"/>
</dbReference>
<keyword evidence="5 7" id="KW-0560">Oxidoreductase</keyword>
<evidence type="ECO:0000256" key="2">
    <source>
        <dbReference type="ARBA" id="ARBA00022630"/>
    </source>
</evidence>
<dbReference type="AlphaFoldDB" id="A0A7X0DG88"/>
<evidence type="ECO:0000313" key="7">
    <source>
        <dbReference type="EMBL" id="MBB6181939.1"/>
    </source>
</evidence>
<name>A0A7X0DG88_9HYPH</name>
<sequence length="357" mass="38658">MALLNRIVVSPMGQQSADNAGNATDWYLMHLGNLAVSGAGLVIVEATAVEPRGRVSTTCLGLWSDQNATALERVLRFYRANGDSKWGIQLAHAGRKGSVNPAWKGRDVMREEDGGWRVVGPSPIAYPGRDTPEALEAHDIAYIIKSFADAATSARDLGFDAVEIHAAHGYLLHSFLSPLTNRRTDAHGGSLENRMRFPLEVVRAVRAVWPKDRILGIRVNGTDWAQGGWTIEEAVDFAKETEKAGVDYITASSGGTVADQTILVGPSYQIPLAAAIKEAVDVPVIGVGLITEPAQAEDIVSTGRADLVALGRAMLYNPRWVWHASFELNGKVGFPGQYERCHPKMRTRDPLSINVNA</sequence>
<dbReference type="Gene3D" id="3.20.20.70">
    <property type="entry name" value="Aldolase class I"/>
    <property type="match status" value="1"/>
</dbReference>
<evidence type="ECO:0000256" key="3">
    <source>
        <dbReference type="ARBA" id="ARBA00022643"/>
    </source>
</evidence>
<dbReference type="PANTHER" id="PTHR43303:SF4">
    <property type="entry name" value="NADPH DEHYDROGENASE C23G7.10C-RELATED"/>
    <property type="match status" value="1"/>
</dbReference>
<proteinExistence type="predicted"/>
<dbReference type="InterPro" id="IPR013785">
    <property type="entry name" value="Aldolase_TIM"/>
</dbReference>
<evidence type="ECO:0000256" key="4">
    <source>
        <dbReference type="ARBA" id="ARBA00022857"/>
    </source>
</evidence>
<keyword evidence="8" id="KW-1185">Reference proteome</keyword>
<dbReference type="InterPro" id="IPR044152">
    <property type="entry name" value="YqjM-like"/>
</dbReference>
<evidence type="ECO:0000259" key="6">
    <source>
        <dbReference type="Pfam" id="PF00724"/>
    </source>
</evidence>
<dbReference type="PANTHER" id="PTHR43303">
    <property type="entry name" value="NADPH DEHYDROGENASE C23G7.10C-RELATED"/>
    <property type="match status" value="1"/>
</dbReference>
<comment type="caution">
    <text evidence="7">The sequence shown here is derived from an EMBL/GenBank/DDBJ whole genome shotgun (WGS) entry which is preliminary data.</text>
</comment>